<sequence length="185" mass="21227">MADEDHGNPTFEELTKEIEKLRENGSDRETGIKKLLNDTKKTQEHLKNLERQINNFQSYLVNNETGIEEQTGEFHGQVKSFIELTCECVVINKKMKYLRRLMKLNNHKLRDLENLTNNGRKEVKLSEDKSCQTDLDGEEEAATSTCGSQEPTSDGATSDSDTLMSEMFYLPTHPDLPDLRLFKLL</sequence>
<gene>
    <name evidence="2" type="ORF">GE061_018153</name>
</gene>
<dbReference type="AlphaFoldDB" id="A0A8S9XD38"/>
<evidence type="ECO:0000256" key="1">
    <source>
        <dbReference type="SAM" id="MobiDB-lite"/>
    </source>
</evidence>
<accession>A0A8S9XD38</accession>
<proteinExistence type="predicted"/>
<name>A0A8S9XD38_APOLU</name>
<dbReference type="EMBL" id="WIXP02000008">
    <property type="protein sequence ID" value="KAF6206917.1"/>
    <property type="molecule type" value="Genomic_DNA"/>
</dbReference>
<feature type="region of interest" description="Disordered" evidence="1">
    <location>
        <begin position="133"/>
        <end position="160"/>
    </location>
</feature>
<comment type="caution">
    <text evidence="2">The sequence shown here is derived from an EMBL/GenBank/DDBJ whole genome shotgun (WGS) entry which is preliminary data.</text>
</comment>
<organism evidence="2 3">
    <name type="scientific">Apolygus lucorum</name>
    <name type="common">Small green plant bug</name>
    <name type="synonym">Lygocoris lucorum</name>
    <dbReference type="NCBI Taxonomy" id="248454"/>
    <lineage>
        <taxon>Eukaryota</taxon>
        <taxon>Metazoa</taxon>
        <taxon>Ecdysozoa</taxon>
        <taxon>Arthropoda</taxon>
        <taxon>Hexapoda</taxon>
        <taxon>Insecta</taxon>
        <taxon>Pterygota</taxon>
        <taxon>Neoptera</taxon>
        <taxon>Paraneoptera</taxon>
        <taxon>Hemiptera</taxon>
        <taxon>Heteroptera</taxon>
        <taxon>Panheteroptera</taxon>
        <taxon>Cimicomorpha</taxon>
        <taxon>Miridae</taxon>
        <taxon>Mirini</taxon>
        <taxon>Apolygus</taxon>
    </lineage>
</organism>
<reference evidence="2" key="1">
    <citation type="journal article" date="2021" name="Mol. Ecol. Resour.">
        <title>Apolygus lucorum genome provides insights into omnivorousness and mesophyll feeding.</title>
        <authorList>
            <person name="Liu Y."/>
            <person name="Liu H."/>
            <person name="Wang H."/>
            <person name="Huang T."/>
            <person name="Liu B."/>
            <person name="Yang B."/>
            <person name="Yin L."/>
            <person name="Li B."/>
            <person name="Zhang Y."/>
            <person name="Zhang S."/>
            <person name="Jiang F."/>
            <person name="Zhang X."/>
            <person name="Ren Y."/>
            <person name="Wang B."/>
            <person name="Wang S."/>
            <person name="Lu Y."/>
            <person name="Wu K."/>
            <person name="Fan W."/>
            <person name="Wang G."/>
        </authorList>
    </citation>
    <scope>NUCLEOTIDE SEQUENCE</scope>
    <source>
        <strain evidence="2">12Hb</strain>
    </source>
</reference>
<keyword evidence="3" id="KW-1185">Reference proteome</keyword>
<dbReference type="Proteomes" id="UP000466442">
    <property type="component" value="Unassembled WGS sequence"/>
</dbReference>
<protein>
    <submittedName>
        <fullName evidence="2">Uncharacterized protein</fullName>
    </submittedName>
</protein>
<feature type="compositionally biased region" description="Polar residues" evidence="1">
    <location>
        <begin position="142"/>
        <end position="160"/>
    </location>
</feature>
<evidence type="ECO:0000313" key="2">
    <source>
        <dbReference type="EMBL" id="KAF6206917.1"/>
    </source>
</evidence>
<evidence type="ECO:0000313" key="3">
    <source>
        <dbReference type="Proteomes" id="UP000466442"/>
    </source>
</evidence>